<proteinExistence type="predicted"/>
<evidence type="ECO:0000259" key="1">
    <source>
        <dbReference type="PROSITE" id="PS50925"/>
    </source>
</evidence>
<gene>
    <name evidence="2" type="ORF">GCM10009129_12550</name>
</gene>
<dbReference type="SMART" id="SM01034">
    <property type="entry name" value="BLUF"/>
    <property type="match status" value="1"/>
</dbReference>
<dbReference type="Pfam" id="PF04940">
    <property type="entry name" value="BLUF"/>
    <property type="match status" value="1"/>
</dbReference>
<protein>
    <recommendedName>
        <fullName evidence="1">BLUF domain-containing protein</fullName>
    </recommendedName>
</protein>
<dbReference type="EMBL" id="BAAAFR010000002">
    <property type="protein sequence ID" value="GAA0316672.1"/>
    <property type="molecule type" value="Genomic_DNA"/>
</dbReference>
<accession>A0ABP3FFD5</accession>
<keyword evidence="3" id="KW-1185">Reference proteome</keyword>
<sequence length="161" mass="18673">MDIYTSYPSNTYKRNGEHILISLTYLAKHTDENTGLGLMRELEQWRRYLNEMGIVSILVINDGYFIQNFQGPRPEVNKALSRIVSDYPQISPQVVEVKEIDECQWNGYLIRHLTTSVEDEEHTLKYFSAGHDFNPYMMSNAQIDGFLNAVFKDKKSQGSVR</sequence>
<dbReference type="InterPro" id="IPR036046">
    <property type="entry name" value="Acylphosphatase-like_dom_sf"/>
</dbReference>
<dbReference type="RefSeq" id="WP_201504782.1">
    <property type="nucleotide sequence ID" value="NZ_BAAAFR010000002.1"/>
</dbReference>
<organism evidence="2 3">
    <name type="scientific">Psychrobacter aestuarii</name>
    <dbReference type="NCBI Taxonomy" id="556327"/>
    <lineage>
        <taxon>Bacteria</taxon>
        <taxon>Pseudomonadati</taxon>
        <taxon>Pseudomonadota</taxon>
        <taxon>Gammaproteobacteria</taxon>
        <taxon>Moraxellales</taxon>
        <taxon>Moraxellaceae</taxon>
        <taxon>Psychrobacter</taxon>
    </lineage>
</organism>
<reference evidence="3" key="1">
    <citation type="journal article" date="2019" name="Int. J. Syst. Evol. Microbiol.">
        <title>The Global Catalogue of Microorganisms (GCM) 10K type strain sequencing project: providing services to taxonomists for standard genome sequencing and annotation.</title>
        <authorList>
            <consortium name="The Broad Institute Genomics Platform"/>
            <consortium name="The Broad Institute Genome Sequencing Center for Infectious Disease"/>
            <person name="Wu L."/>
            <person name="Ma J."/>
        </authorList>
    </citation>
    <scope>NUCLEOTIDE SEQUENCE [LARGE SCALE GENOMIC DNA]</scope>
    <source>
        <strain evidence="3">JCM 16343</strain>
    </source>
</reference>
<comment type="caution">
    <text evidence="2">The sequence shown here is derived from an EMBL/GenBank/DDBJ whole genome shotgun (WGS) entry which is preliminary data.</text>
</comment>
<dbReference type="PROSITE" id="PS50925">
    <property type="entry name" value="BLUF"/>
    <property type="match status" value="1"/>
</dbReference>
<evidence type="ECO:0000313" key="3">
    <source>
        <dbReference type="Proteomes" id="UP001501787"/>
    </source>
</evidence>
<dbReference type="InterPro" id="IPR007024">
    <property type="entry name" value="BLUF_domain"/>
</dbReference>
<dbReference type="SUPFAM" id="SSF54975">
    <property type="entry name" value="Acylphosphatase/BLUF domain-like"/>
    <property type="match status" value="1"/>
</dbReference>
<dbReference type="Gene3D" id="3.30.70.100">
    <property type="match status" value="1"/>
</dbReference>
<evidence type="ECO:0000313" key="2">
    <source>
        <dbReference type="EMBL" id="GAA0316672.1"/>
    </source>
</evidence>
<feature type="domain" description="BLUF" evidence="1">
    <location>
        <begin position="20"/>
        <end position="111"/>
    </location>
</feature>
<name>A0ABP3FFD5_9GAMM</name>
<dbReference type="Proteomes" id="UP001501787">
    <property type="component" value="Unassembled WGS sequence"/>
</dbReference>